<dbReference type="EMBL" id="CAJFCW020000001">
    <property type="protein sequence ID" value="CAG9079666.1"/>
    <property type="molecule type" value="Genomic_DNA"/>
</dbReference>
<dbReference type="GO" id="GO:0050661">
    <property type="term" value="F:NADP binding"/>
    <property type="evidence" value="ECO:0007669"/>
    <property type="project" value="InterPro"/>
</dbReference>
<dbReference type="CDD" id="cd00209">
    <property type="entry name" value="DHFR"/>
    <property type="match status" value="1"/>
</dbReference>
<protein>
    <recommendedName>
        <fullName evidence="2">dihydrofolate reductase</fullName>
        <ecNumber evidence="2">1.5.1.3</ecNumber>
    </recommendedName>
</protein>
<accession>A0A811JR49</accession>
<dbReference type="AlphaFoldDB" id="A0A811JR49"/>
<dbReference type="Proteomes" id="UP000614601">
    <property type="component" value="Unassembled WGS sequence"/>
</dbReference>
<reference evidence="9" key="1">
    <citation type="submission" date="2020-09" db="EMBL/GenBank/DDBJ databases">
        <authorList>
            <person name="Kikuchi T."/>
        </authorList>
    </citation>
    <scope>NUCLEOTIDE SEQUENCE</scope>
    <source>
        <strain evidence="9">SH1</strain>
    </source>
</reference>
<dbReference type="Proteomes" id="UP000783686">
    <property type="component" value="Unassembled WGS sequence"/>
</dbReference>
<dbReference type="GO" id="GO:0046452">
    <property type="term" value="P:dihydrofolate metabolic process"/>
    <property type="evidence" value="ECO:0007669"/>
    <property type="project" value="TreeGrafter"/>
</dbReference>
<dbReference type="GO" id="GO:0005739">
    <property type="term" value="C:mitochondrion"/>
    <property type="evidence" value="ECO:0007669"/>
    <property type="project" value="TreeGrafter"/>
</dbReference>
<evidence type="ECO:0000313" key="10">
    <source>
        <dbReference type="Proteomes" id="UP000614601"/>
    </source>
</evidence>
<evidence type="ECO:0000256" key="2">
    <source>
        <dbReference type="ARBA" id="ARBA00012856"/>
    </source>
</evidence>
<evidence type="ECO:0000256" key="6">
    <source>
        <dbReference type="ARBA" id="ARBA00048873"/>
    </source>
</evidence>
<keyword evidence="3" id="KW-0554">One-carbon metabolism</keyword>
<evidence type="ECO:0000256" key="5">
    <source>
        <dbReference type="ARBA" id="ARBA00023002"/>
    </source>
</evidence>
<evidence type="ECO:0000256" key="7">
    <source>
        <dbReference type="RuleBase" id="RU004474"/>
    </source>
</evidence>
<dbReference type="Pfam" id="PF00186">
    <property type="entry name" value="DHFR_1"/>
    <property type="match status" value="1"/>
</dbReference>
<dbReference type="PROSITE" id="PS00075">
    <property type="entry name" value="DHFR_1"/>
    <property type="match status" value="1"/>
</dbReference>
<comment type="caution">
    <text evidence="9">The sequence shown here is derived from an EMBL/GenBank/DDBJ whole genome shotgun (WGS) entry which is preliminary data.</text>
</comment>
<comment type="pathway">
    <text evidence="1">Cofactor biosynthesis; tetrahydrofolate biosynthesis; 5,6,7,8-tetrahydrofolate from 7,8-dihydrofolate: step 1/1.</text>
</comment>
<dbReference type="Gene3D" id="3.40.430.10">
    <property type="entry name" value="Dihydrofolate Reductase, subunit A"/>
    <property type="match status" value="1"/>
</dbReference>
<evidence type="ECO:0000256" key="4">
    <source>
        <dbReference type="ARBA" id="ARBA00022857"/>
    </source>
</evidence>
<keyword evidence="5" id="KW-0560">Oxidoreductase</keyword>
<dbReference type="PANTHER" id="PTHR48069">
    <property type="entry name" value="DIHYDROFOLATE REDUCTASE"/>
    <property type="match status" value="1"/>
</dbReference>
<keyword evidence="10" id="KW-1185">Reference proteome</keyword>
<sequence>MDRTRGIGKNGTLPWHLPQDFKQFVRLTTETTDQNKRNAVIMGRKCWESIPNKFRPLKNRLNVVLSTSIAPSQTDDVVFCKSLEDALQILESNDKIETIWNIGGRQLYQLGLTTPNIHKIYLTEIQNDFETDVDFPDFDKDKFQVESVGEKVEDKGQEWKLIVYKNKDTLF</sequence>
<evidence type="ECO:0000313" key="9">
    <source>
        <dbReference type="EMBL" id="CAD5205882.1"/>
    </source>
</evidence>
<dbReference type="OrthoDB" id="4664297at2759"/>
<dbReference type="SUPFAM" id="SSF53597">
    <property type="entry name" value="Dihydrofolate reductase-like"/>
    <property type="match status" value="1"/>
</dbReference>
<dbReference type="EC" id="1.5.1.3" evidence="2"/>
<evidence type="ECO:0000256" key="3">
    <source>
        <dbReference type="ARBA" id="ARBA00022563"/>
    </source>
</evidence>
<dbReference type="InterPro" id="IPR017925">
    <property type="entry name" value="DHFR_CS"/>
</dbReference>
<comment type="similarity">
    <text evidence="7">Belongs to the dihydrofolate reductase family.</text>
</comment>
<dbReference type="GO" id="GO:0006730">
    <property type="term" value="P:one-carbon metabolic process"/>
    <property type="evidence" value="ECO:0007669"/>
    <property type="project" value="UniProtKB-KW"/>
</dbReference>
<dbReference type="PRINTS" id="PR00070">
    <property type="entry name" value="DHFR"/>
</dbReference>
<dbReference type="GO" id="GO:0004146">
    <property type="term" value="F:dihydrofolate reductase activity"/>
    <property type="evidence" value="ECO:0007669"/>
    <property type="project" value="UniProtKB-EC"/>
</dbReference>
<dbReference type="PROSITE" id="PS51330">
    <property type="entry name" value="DHFR_2"/>
    <property type="match status" value="1"/>
</dbReference>
<proteinExistence type="inferred from homology"/>
<dbReference type="UniPathway" id="UPA00077">
    <property type="reaction ID" value="UER00158"/>
</dbReference>
<feature type="domain" description="DHFR" evidence="8">
    <location>
        <begin position="1"/>
        <end position="166"/>
    </location>
</feature>
<dbReference type="InterPro" id="IPR001796">
    <property type="entry name" value="DHFR_dom"/>
</dbReference>
<dbReference type="EMBL" id="CAJFDH010000001">
    <property type="protein sequence ID" value="CAD5205882.1"/>
    <property type="molecule type" value="Genomic_DNA"/>
</dbReference>
<organism evidence="9 10">
    <name type="scientific">Bursaphelenchus okinawaensis</name>
    <dbReference type="NCBI Taxonomy" id="465554"/>
    <lineage>
        <taxon>Eukaryota</taxon>
        <taxon>Metazoa</taxon>
        <taxon>Ecdysozoa</taxon>
        <taxon>Nematoda</taxon>
        <taxon>Chromadorea</taxon>
        <taxon>Rhabditida</taxon>
        <taxon>Tylenchina</taxon>
        <taxon>Tylenchomorpha</taxon>
        <taxon>Aphelenchoidea</taxon>
        <taxon>Aphelenchoididae</taxon>
        <taxon>Bursaphelenchus</taxon>
    </lineage>
</organism>
<dbReference type="InterPro" id="IPR012259">
    <property type="entry name" value="DHFR"/>
</dbReference>
<dbReference type="GO" id="GO:0046655">
    <property type="term" value="P:folic acid metabolic process"/>
    <property type="evidence" value="ECO:0007669"/>
    <property type="project" value="TreeGrafter"/>
</dbReference>
<evidence type="ECO:0000259" key="8">
    <source>
        <dbReference type="PROSITE" id="PS51330"/>
    </source>
</evidence>
<keyword evidence="4" id="KW-0521">NADP</keyword>
<comment type="catalytic activity">
    <reaction evidence="6">
        <text>(6S)-5,6,7,8-tetrahydrofolate + NADP(+) = 7,8-dihydrofolate + NADPH + H(+)</text>
        <dbReference type="Rhea" id="RHEA:15009"/>
        <dbReference type="ChEBI" id="CHEBI:15378"/>
        <dbReference type="ChEBI" id="CHEBI:57451"/>
        <dbReference type="ChEBI" id="CHEBI:57453"/>
        <dbReference type="ChEBI" id="CHEBI:57783"/>
        <dbReference type="ChEBI" id="CHEBI:58349"/>
        <dbReference type="EC" id="1.5.1.3"/>
    </reaction>
</comment>
<name>A0A811JR49_9BILA</name>
<dbReference type="InterPro" id="IPR024072">
    <property type="entry name" value="DHFR-like_dom_sf"/>
</dbReference>
<dbReference type="PANTHER" id="PTHR48069:SF3">
    <property type="entry name" value="DIHYDROFOLATE REDUCTASE"/>
    <property type="match status" value="1"/>
</dbReference>
<dbReference type="GO" id="GO:0046654">
    <property type="term" value="P:tetrahydrofolate biosynthetic process"/>
    <property type="evidence" value="ECO:0007669"/>
    <property type="project" value="UniProtKB-UniPathway"/>
</dbReference>
<evidence type="ECO:0000256" key="1">
    <source>
        <dbReference type="ARBA" id="ARBA00004903"/>
    </source>
</evidence>
<gene>
    <name evidence="9" type="ORF">BOKJ2_LOCUS566</name>
</gene>